<feature type="compositionally biased region" description="Basic and acidic residues" evidence="1">
    <location>
        <begin position="123"/>
        <end position="154"/>
    </location>
</feature>
<keyword evidence="3" id="KW-1185">Reference proteome</keyword>
<sequence>MAEPPSPTSPNPPTTLDDRSATVPPLHPSDDRFDSPLGPSSALSQSDDSPFPTSSTSRPASPALDGIITAATSAVPFHVRGKDFFDEIKCRLAAAKVRAEVTEDKDLLLGIAEEIAVLQEQLGGRDDNREGDGEGRSTDGDREDDAGVRRKDGA</sequence>
<feature type="region of interest" description="Disordered" evidence="1">
    <location>
        <begin position="1"/>
        <end position="62"/>
    </location>
</feature>
<accession>A0A1X7S9Y3</accession>
<gene>
    <name evidence="2" type="ORF">ZT3D7_G11600</name>
</gene>
<feature type="region of interest" description="Disordered" evidence="1">
    <location>
        <begin position="120"/>
        <end position="154"/>
    </location>
</feature>
<name>A0A1X7S9Y3_ZYMT9</name>
<evidence type="ECO:0000313" key="2">
    <source>
        <dbReference type="EMBL" id="SMQ56445.1"/>
    </source>
</evidence>
<feature type="compositionally biased region" description="Low complexity" evidence="1">
    <location>
        <begin position="44"/>
        <end position="62"/>
    </location>
</feature>
<organism evidence="2 3">
    <name type="scientific">Zymoseptoria tritici (strain ST99CH_3D7)</name>
    <dbReference type="NCBI Taxonomy" id="1276538"/>
    <lineage>
        <taxon>Eukaryota</taxon>
        <taxon>Fungi</taxon>
        <taxon>Dikarya</taxon>
        <taxon>Ascomycota</taxon>
        <taxon>Pezizomycotina</taxon>
        <taxon>Dothideomycetes</taxon>
        <taxon>Dothideomycetidae</taxon>
        <taxon>Mycosphaerellales</taxon>
        <taxon>Mycosphaerellaceae</taxon>
        <taxon>Zymoseptoria</taxon>
    </lineage>
</organism>
<dbReference type="Proteomes" id="UP000215127">
    <property type="component" value="Chromosome 17"/>
</dbReference>
<dbReference type="EMBL" id="LT853706">
    <property type="protein sequence ID" value="SMQ56445.1"/>
    <property type="molecule type" value="Genomic_DNA"/>
</dbReference>
<reference evidence="2 3" key="1">
    <citation type="submission" date="2016-06" db="EMBL/GenBank/DDBJ databases">
        <authorList>
            <person name="Kjaerup R.B."/>
            <person name="Dalgaard T.S."/>
            <person name="Juul-Madsen H.R."/>
        </authorList>
    </citation>
    <scope>NUCLEOTIDE SEQUENCE [LARGE SCALE GENOMIC DNA]</scope>
</reference>
<feature type="compositionally biased region" description="Pro residues" evidence="1">
    <location>
        <begin position="1"/>
        <end position="13"/>
    </location>
</feature>
<evidence type="ECO:0000256" key="1">
    <source>
        <dbReference type="SAM" id="MobiDB-lite"/>
    </source>
</evidence>
<dbReference type="AlphaFoldDB" id="A0A1X7S9Y3"/>
<protein>
    <submittedName>
        <fullName evidence="2">Uncharacterized protein</fullName>
    </submittedName>
</protein>
<proteinExistence type="predicted"/>
<evidence type="ECO:0000313" key="3">
    <source>
        <dbReference type="Proteomes" id="UP000215127"/>
    </source>
</evidence>